<evidence type="ECO:0000256" key="1">
    <source>
        <dbReference type="SAM" id="Phobius"/>
    </source>
</evidence>
<proteinExistence type="predicted"/>
<dbReference type="Pfam" id="PF19040">
    <property type="entry name" value="SGNH"/>
    <property type="match status" value="1"/>
</dbReference>
<evidence type="ECO:0000313" key="5">
    <source>
        <dbReference type="Proteomes" id="UP000053048"/>
    </source>
</evidence>
<evidence type="ECO:0000313" key="4">
    <source>
        <dbReference type="EMBL" id="KTB58722.1"/>
    </source>
</evidence>
<comment type="caution">
    <text evidence="4">The sequence shown here is derived from an EMBL/GenBank/DDBJ whole genome shotgun (WGS) entry which is preliminary data.</text>
</comment>
<dbReference type="InterPro" id="IPR050879">
    <property type="entry name" value="Acyltransferase_3"/>
</dbReference>
<evidence type="ECO:0008006" key="6">
    <source>
        <dbReference type="Google" id="ProtNLM"/>
    </source>
</evidence>
<feature type="transmembrane region" description="Helical" evidence="1">
    <location>
        <begin position="219"/>
        <end position="240"/>
    </location>
</feature>
<name>A0A0W0HD77_PSEVI</name>
<keyword evidence="1" id="KW-0812">Transmembrane</keyword>
<feature type="transmembrane region" description="Helical" evidence="1">
    <location>
        <begin position="312"/>
        <end position="331"/>
    </location>
</feature>
<feature type="transmembrane region" description="Helical" evidence="1">
    <location>
        <begin position="77"/>
        <end position="96"/>
    </location>
</feature>
<protein>
    <recommendedName>
        <fullName evidence="6">Acyltransferase</fullName>
    </recommendedName>
</protein>
<gene>
    <name evidence="4" type="ORF">AO067_21605</name>
</gene>
<dbReference type="Proteomes" id="UP000053048">
    <property type="component" value="Unassembled WGS sequence"/>
</dbReference>
<feature type="transmembrane region" description="Helical" evidence="1">
    <location>
        <begin position="286"/>
        <end position="306"/>
    </location>
</feature>
<reference evidence="4 5" key="1">
    <citation type="submission" date="2015-09" db="EMBL/GenBank/DDBJ databases">
        <title>Genome sequence of ICMP 13104.</title>
        <authorList>
            <person name="Visnovsky S."/>
            <person name="Lu A."/>
            <person name="Panda P."/>
            <person name="Pitman A."/>
        </authorList>
    </citation>
    <scope>NUCLEOTIDE SEQUENCE [LARGE SCALE GENOMIC DNA]</scope>
    <source>
        <strain evidence="4 5">ICMP 13104</strain>
    </source>
</reference>
<keyword evidence="1" id="KW-1133">Transmembrane helix</keyword>
<evidence type="ECO:0000259" key="3">
    <source>
        <dbReference type="Pfam" id="PF19040"/>
    </source>
</evidence>
<sequence>MQRYKVGYRPDIDGLRAIAVVSVILYHFKIGFISGGFVGVDIFFVISGYLISKAIIERRENASFDFSDFYLRRIRRLIPALLVTIAVSYVAAFWLFSVSDFKMMSGSVAFALAGLSNIFFWLESGYFDAASSSKPLLHTWSLGVEIQFYIIWPALLLILTKLMKRPVIAIVGLMVLGGVASVYFLNKDASGAFFLAPFRIHEFLLGGIVVFFERHRINTFFADISYVLGLVLVGLALFGFSGDSTLFPGVAVLLPTAGAALMILGGRHAIVALPFSTGLAVKLGKISYSLYLVHWPLFVFVSYVLVDQVDTMVKFCLLCGTLLLALGLYHFIEKPFRLQRESRLSGSRFSLLTVLASFAVIVPAACSWAQDGWSWRVPAEIREVARIDQASASKYVFALIKNLNQRSGFDVASGKEKILVIGDSQAGDLLNILNEQGAISGDDVVARLVDSACATPGLEKEKEEGFYTQVNPIVIKEPAYVRRCKDGLARAGDNVLISEADKIFIAFYWRDFAEPYYLDAINKIASETRAEVYVFGRKDLLKDSAFIASSLGRTAGLTYYAVRYKNPETERINKSLALLSNVKYVDMMKATCPASNECVVLNSENKPAFFNATHLSKEGAKLYGPRVVQLVEEATKSL</sequence>
<feature type="domain" description="Acyltransferase 3" evidence="2">
    <location>
        <begin position="11"/>
        <end position="329"/>
    </location>
</feature>
<dbReference type="PANTHER" id="PTHR23028">
    <property type="entry name" value="ACETYLTRANSFERASE"/>
    <property type="match status" value="1"/>
</dbReference>
<dbReference type="Pfam" id="PF01757">
    <property type="entry name" value="Acyl_transf_3"/>
    <property type="match status" value="1"/>
</dbReference>
<keyword evidence="5" id="KW-1185">Reference proteome</keyword>
<dbReference type="GO" id="GO:0009103">
    <property type="term" value="P:lipopolysaccharide biosynthetic process"/>
    <property type="evidence" value="ECO:0007669"/>
    <property type="project" value="TreeGrafter"/>
</dbReference>
<dbReference type="InterPro" id="IPR002656">
    <property type="entry name" value="Acyl_transf_3_dom"/>
</dbReference>
<dbReference type="InterPro" id="IPR043968">
    <property type="entry name" value="SGNH"/>
</dbReference>
<feature type="transmembrane region" description="Helical" evidence="1">
    <location>
        <begin position="140"/>
        <end position="160"/>
    </location>
</feature>
<dbReference type="PANTHER" id="PTHR23028:SF53">
    <property type="entry name" value="ACYL_TRANSF_3 DOMAIN-CONTAINING PROTEIN"/>
    <property type="match status" value="1"/>
</dbReference>
<feature type="transmembrane region" description="Helical" evidence="1">
    <location>
        <begin position="191"/>
        <end position="212"/>
    </location>
</feature>
<dbReference type="GO" id="GO:0016020">
    <property type="term" value="C:membrane"/>
    <property type="evidence" value="ECO:0007669"/>
    <property type="project" value="TreeGrafter"/>
</dbReference>
<dbReference type="EMBL" id="LKEJ01000152">
    <property type="protein sequence ID" value="KTB58722.1"/>
    <property type="molecule type" value="Genomic_DNA"/>
</dbReference>
<dbReference type="GO" id="GO:0016747">
    <property type="term" value="F:acyltransferase activity, transferring groups other than amino-acyl groups"/>
    <property type="evidence" value="ECO:0007669"/>
    <property type="project" value="InterPro"/>
</dbReference>
<dbReference type="AlphaFoldDB" id="A0A0W0HD77"/>
<accession>A0A0W0HD77</accession>
<feature type="transmembrane region" description="Helical" evidence="1">
    <location>
        <begin position="167"/>
        <end position="185"/>
    </location>
</feature>
<organism evidence="4 5">
    <name type="scientific">Pseudomonas viridiflava ICMP 13104</name>
    <dbReference type="NCBI Taxonomy" id="1198305"/>
    <lineage>
        <taxon>Bacteria</taxon>
        <taxon>Pseudomonadati</taxon>
        <taxon>Pseudomonadota</taxon>
        <taxon>Gammaproteobacteria</taxon>
        <taxon>Pseudomonadales</taxon>
        <taxon>Pseudomonadaceae</taxon>
        <taxon>Pseudomonas</taxon>
    </lineage>
</organism>
<feature type="transmembrane region" description="Helical" evidence="1">
    <location>
        <begin position="246"/>
        <end position="265"/>
    </location>
</feature>
<feature type="domain" description="SGNH" evidence="3">
    <location>
        <begin position="414"/>
        <end position="628"/>
    </location>
</feature>
<evidence type="ECO:0000259" key="2">
    <source>
        <dbReference type="Pfam" id="PF01757"/>
    </source>
</evidence>
<feature type="transmembrane region" description="Helical" evidence="1">
    <location>
        <begin position="351"/>
        <end position="370"/>
    </location>
</feature>
<keyword evidence="1" id="KW-0472">Membrane</keyword>